<dbReference type="PANTHER" id="PTHR43377:SF2">
    <property type="entry name" value="BINDING ROSSMANN FOLD OXIDOREDUCTASE, PUTATIVE (AFU_ORTHOLOGUE AFUA_4G00560)-RELATED"/>
    <property type="match status" value="1"/>
</dbReference>
<name>A0A0M4LEI7_9GAMM</name>
<evidence type="ECO:0000259" key="2">
    <source>
        <dbReference type="Pfam" id="PF22725"/>
    </source>
</evidence>
<dbReference type="Pfam" id="PF22725">
    <property type="entry name" value="GFO_IDH_MocA_C3"/>
    <property type="match status" value="1"/>
</dbReference>
<dbReference type="SUPFAM" id="SSF55347">
    <property type="entry name" value="Glyceraldehyde-3-phosphate dehydrogenase-like, C-terminal domain"/>
    <property type="match status" value="1"/>
</dbReference>
<dbReference type="GO" id="GO:0000166">
    <property type="term" value="F:nucleotide binding"/>
    <property type="evidence" value="ECO:0007669"/>
    <property type="project" value="InterPro"/>
</dbReference>
<gene>
    <name evidence="3" type="ORF">W908_08150</name>
</gene>
<evidence type="ECO:0000313" key="3">
    <source>
        <dbReference type="EMBL" id="ALE02494.1"/>
    </source>
</evidence>
<dbReference type="PATRIC" id="fig|1125411.7.peg.1603"/>
<dbReference type="InterPro" id="IPR051450">
    <property type="entry name" value="Gfo/Idh/MocA_Oxidoreductases"/>
</dbReference>
<accession>A0A0M4LEI7</accession>
<dbReference type="OrthoDB" id="9801953at2"/>
<dbReference type="KEGG" id="tsn:W908_08150"/>
<dbReference type="InterPro" id="IPR055170">
    <property type="entry name" value="GFO_IDH_MocA-like_dom"/>
</dbReference>
<dbReference type="InterPro" id="IPR036291">
    <property type="entry name" value="NAD(P)-bd_dom_sf"/>
</dbReference>
<dbReference type="RefSeq" id="WP_053820666.1">
    <property type="nucleotide sequence ID" value="NZ_CP006911.1"/>
</dbReference>
<dbReference type="AlphaFoldDB" id="A0A0M4LEI7"/>
<organism evidence="3 4">
    <name type="scientific">Candidatus Pseudothioglobus singularis PS1</name>
    <dbReference type="NCBI Taxonomy" id="1125411"/>
    <lineage>
        <taxon>Bacteria</taxon>
        <taxon>Pseudomonadati</taxon>
        <taxon>Pseudomonadota</taxon>
        <taxon>Gammaproteobacteria</taxon>
        <taxon>Candidatus Pseudothioglobaceae</taxon>
        <taxon>Candidatus Pseudothioglobus</taxon>
    </lineage>
</organism>
<reference evidence="3 4" key="1">
    <citation type="journal article" date="2015" name="Genome Announc.">
        <title>Genome Sequence of 'Candidatus Thioglobus singularis' Strain PS1, a Mixotroph from the SUP05 Clade of Marine Gammaproteobacteria.</title>
        <authorList>
            <person name="Marshall K.T."/>
            <person name="Morris R.M."/>
        </authorList>
    </citation>
    <scope>NUCLEOTIDE SEQUENCE [LARGE SCALE GENOMIC DNA]</scope>
    <source>
        <strain evidence="3 4">PS1</strain>
    </source>
</reference>
<dbReference type="SUPFAM" id="SSF51735">
    <property type="entry name" value="NAD(P)-binding Rossmann-fold domains"/>
    <property type="match status" value="1"/>
</dbReference>
<keyword evidence="4" id="KW-1185">Reference proteome</keyword>
<proteinExistence type="predicted"/>
<dbReference type="STRING" id="1125411.W908_08150"/>
<feature type="domain" description="GFO/IDH/MocA-like oxidoreductase" evidence="2">
    <location>
        <begin position="130"/>
        <end position="283"/>
    </location>
</feature>
<dbReference type="Gene3D" id="3.30.360.10">
    <property type="entry name" value="Dihydrodipicolinate Reductase, domain 2"/>
    <property type="match status" value="1"/>
</dbReference>
<dbReference type="EMBL" id="CP006911">
    <property type="protein sequence ID" value="ALE02494.1"/>
    <property type="molecule type" value="Genomic_DNA"/>
</dbReference>
<dbReference type="InterPro" id="IPR000683">
    <property type="entry name" value="Gfo/Idh/MocA-like_OxRdtase_N"/>
</dbReference>
<feature type="domain" description="Gfo/Idh/MocA-like oxidoreductase N-terminal" evidence="1">
    <location>
        <begin position="1"/>
        <end position="115"/>
    </location>
</feature>
<dbReference type="Pfam" id="PF01408">
    <property type="entry name" value="GFO_IDH_MocA"/>
    <property type="match status" value="1"/>
</dbReference>
<dbReference type="Gene3D" id="3.40.50.720">
    <property type="entry name" value="NAD(P)-binding Rossmann-like Domain"/>
    <property type="match status" value="1"/>
</dbReference>
<evidence type="ECO:0000313" key="4">
    <source>
        <dbReference type="Proteomes" id="UP000068905"/>
    </source>
</evidence>
<protein>
    <submittedName>
        <fullName evidence="3">Oxidoreductase</fullName>
    </submittedName>
</protein>
<evidence type="ECO:0000259" key="1">
    <source>
        <dbReference type="Pfam" id="PF01408"/>
    </source>
</evidence>
<sequence>MRTGIVGLGLRAGNVLKMIQKEMPELELVGYVDPDPCGLSIIEEHASQLKQFESLTKMISESELDLLWVASPNHLHLEHIKLGLEAGLQVFSEKPIVTSKEDSFELAKLIKKFGENKLIVGLVLRYSTHMREMRRVLDAGTLGSVTSLEANEHIAPYHGSFFMRDWRRLEKYSGGFMLEKCCHDIDLYNSIVGERPVRVVSFGGRNNFIPSEAPSDNKYDNVYQKKLSYWENVDNPFTSDADIIDHQNALIEYPNQVTFSFHTSINVPDEQRRFCVIGSRGMAEGDFGRGGLRITDARTGDCLEEHDFSYPSTPGSGNYPSHYGADQLMCEDIVSFLRGDLSSLPVGPKEAIAAGLVAMAIDESMKTSQIVDMTETWQKLDSLY</sequence>
<dbReference type="Proteomes" id="UP000068905">
    <property type="component" value="Chromosome"/>
</dbReference>
<dbReference type="PANTHER" id="PTHR43377">
    <property type="entry name" value="BILIVERDIN REDUCTASE A"/>
    <property type="match status" value="1"/>
</dbReference>